<proteinExistence type="predicted"/>
<gene>
    <name evidence="2" type="ORF">SAMN05216499_103158</name>
</gene>
<protein>
    <submittedName>
        <fullName evidence="2">Uncharacterized protein</fullName>
    </submittedName>
</protein>
<dbReference type="Proteomes" id="UP000184111">
    <property type="component" value="Unassembled WGS sequence"/>
</dbReference>
<dbReference type="EMBL" id="FRBI01000003">
    <property type="protein sequence ID" value="SHL22877.1"/>
    <property type="molecule type" value="Genomic_DNA"/>
</dbReference>
<accession>A0A1M6YXE1</accession>
<organism evidence="2 3">
    <name type="scientific">Actinacidiphila paucisporea</name>
    <dbReference type="NCBI Taxonomy" id="310782"/>
    <lineage>
        <taxon>Bacteria</taxon>
        <taxon>Bacillati</taxon>
        <taxon>Actinomycetota</taxon>
        <taxon>Actinomycetes</taxon>
        <taxon>Kitasatosporales</taxon>
        <taxon>Streptomycetaceae</taxon>
        <taxon>Actinacidiphila</taxon>
    </lineage>
</organism>
<evidence type="ECO:0000313" key="2">
    <source>
        <dbReference type="EMBL" id="SHL22877.1"/>
    </source>
</evidence>
<sequence length="305" mass="33419">MNKPLVEPLTSSPLWCLLTFRRGRSALGGRALVFLHPDDADRVEYPNRRASRTYPRPSLLHAWQTTPTDARWVSLTEYECQVQAPNRGRDRDGRAPSGATSPHTVIWWVIDPVIVARQALTEEEVAGRVAADAASRGLGPRHPEASRPPFEVGPPDPYRVAYELQGYGIAYRLLPRSPGDTSPPAGPVLPAVWGAEHHEAYRFYRDVVAGGPHGLAALWLLYHPEQAKDVLEWTITHRSALSQPDSWEQSLASVLQSLTGADRAFLGVKLAEVLSDAGVPQGEETLNRVREVSDAGTEGAPGGPW</sequence>
<keyword evidence="3" id="KW-1185">Reference proteome</keyword>
<evidence type="ECO:0000313" key="3">
    <source>
        <dbReference type="Proteomes" id="UP000184111"/>
    </source>
</evidence>
<dbReference type="AlphaFoldDB" id="A0A1M6YXE1"/>
<evidence type="ECO:0000256" key="1">
    <source>
        <dbReference type="SAM" id="MobiDB-lite"/>
    </source>
</evidence>
<dbReference type="RefSeq" id="WP_073494881.1">
    <property type="nucleotide sequence ID" value="NZ_FRBI01000003.1"/>
</dbReference>
<dbReference type="STRING" id="310782.SAMN05216499_103158"/>
<feature type="region of interest" description="Disordered" evidence="1">
    <location>
        <begin position="131"/>
        <end position="153"/>
    </location>
</feature>
<reference evidence="2 3" key="1">
    <citation type="submission" date="2016-11" db="EMBL/GenBank/DDBJ databases">
        <authorList>
            <person name="Jaros S."/>
            <person name="Januszkiewicz K."/>
            <person name="Wedrychowicz H."/>
        </authorList>
    </citation>
    <scope>NUCLEOTIDE SEQUENCE [LARGE SCALE GENOMIC DNA]</scope>
    <source>
        <strain evidence="2 3">CGMCC 4.2025</strain>
    </source>
</reference>
<dbReference type="OrthoDB" id="4350298at2"/>
<name>A0A1M6YXE1_9ACTN</name>